<dbReference type="Proteomes" id="UP000008915">
    <property type="component" value="Chromosome"/>
</dbReference>
<dbReference type="InterPro" id="IPR020568">
    <property type="entry name" value="Ribosomal_Su5_D2-typ_SF"/>
</dbReference>
<reference evidence="9 10" key="1">
    <citation type="journal article" date="2010" name="Stand. Genomic Sci.">
        <title>Complete genome sequence of Thermaerobacter marianensis type strain (7p75a).</title>
        <authorList>
            <person name="Han C."/>
            <person name="Gu W."/>
            <person name="Zhang X."/>
            <person name="Lapidus A."/>
            <person name="Nolan M."/>
            <person name="Copeland A."/>
            <person name="Lucas S."/>
            <person name="Del Rio T.G."/>
            <person name="Tice H."/>
            <person name="Cheng J.F."/>
            <person name="Tapia R."/>
            <person name="Goodwin L."/>
            <person name="Pitluck S."/>
            <person name="Pagani I."/>
            <person name="Ivanova N."/>
            <person name="Mavromatis K."/>
            <person name="Mikhailova N."/>
            <person name="Pati A."/>
            <person name="Chen A."/>
            <person name="Palaniappan K."/>
            <person name="Land M."/>
            <person name="Hauser L."/>
            <person name="Chang Y.J."/>
            <person name="Jeffries C.D."/>
            <person name="Schneider S."/>
            <person name="Rohde M."/>
            <person name="Goker M."/>
            <person name="Pukall R."/>
            <person name="Woyke T."/>
            <person name="Bristow J."/>
            <person name="Eisen J.A."/>
            <person name="Markowitz V."/>
            <person name="Hugenholtz P."/>
            <person name="Kyrpides N.C."/>
            <person name="Klenk H.P."/>
            <person name="Detter J.C."/>
        </authorList>
    </citation>
    <scope>NUCLEOTIDE SEQUENCE [LARGE SCALE GENOMIC DNA]</scope>
    <source>
        <strain evidence="10">ATCC 700841 / DSM 12885 / JCM 10246 / 7p75a</strain>
    </source>
</reference>
<evidence type="ECO:0000313" key="10">
    <source>
        <dbReference type="Proteomes" id="UP000008915"/>
    </source>
</evidence>
<evidence type="ECO:0000256" key="8">
    <source>
        <dbReference type="SAM" id="MobiDB-lite"/>
    </source>
</evidence>
<comment type="function">
    <text evidence="6">RNaseP catalyzes the removal of the 5'-leader sequence from pre-tRNA to produce the mature 5'-terminus. It can also cleave other RNA substrates such as 4.5S RNA. The protein component plays an auxiliary but essential role in vivo by binding to the 5'-leader sequence and broadening the substrate specificity of the ribozyme.</text>
</comment>
<evidence type="ECO:0000256" key="4">
    <source>
        <dbReference type="ARBA" id="ARBA00022801"/>
    </source>
</evidence>
<evidence type="ECO:0000256" key="3">
    <source>
        <dbReference type="ARBA" id="ARBA00022759"/>
    </source>
</evidence>
<name>E6SLZ2_THEM7</name>
<comment type="similarity">
    <text evidence="6">Belongs to the RnpA family.</text>
</comment>
<dbReference type="EC" id="3.1.26.5" evidence="6 7"/>
<organism evidence="9 10">
    <name type="scientific">Thermaerobacter marianensis (strain ATCC 700841 / DSM 12885 / JCM 10246 / 7p75a)</name>
    <dbReference type="NCBI Taxonomy" id="644966"/>
    <lineage>
        <taxon>Bacteria</taxon>
        <taxon>Bacillati</taxon>
        <taxon>Bacillota</taxon>
        <taxon>Clostridia</taxon>
        <taxon>Eubacteriales</taxon>
        <taxon>Clostridiales Family XVII. Incertae Sedis</taxon>
        <taxon>Thermaerobacter</taxon>
    </lineage>
</organism>
<reference evidence="10" key="2">
    <citation type="journal article" date="2010" name="Stand. Genomic Sci.">
        <title>Complete genome sequence of Thermaerobacter marianensis type strain (7p75aT).</title>
        <authorList>
            <person name="Han C."/>
            <person name="Gu W."/>
            <person name="Zhang X."/>
            <person name="Lapidus A."/>
            <person name="Nolan M."/>
            <person name="Copeland A."/>
            <person name="Lucas S."/>
            <person name="Glavina Del Rio T."/>
            <person name="Tice H."/>
            <person name="Cheng J."/>
            <person name="Tapia R."/>
            <person name="Goodwin L."/>
            <person name="Pitluck S."/>
            <person name="Pagani I."/>
            <person name="Ivanova N."/>
            <person name="Mavromatis K."/>
            <person name="Mikhailova N."/>
            <person name="Pati A."/>
            <person name="Chen A."/>
            <person name="Palaniappan K."/>
            <person name="Land M."/>
            <person name="Hauser L."/>
            <person name="Chang Y."/>
            <person name="Jeffries C."/>
            <person name="Schneider S."/>
            <person name="Rohde M."/>
            <person name="Goker M."/>
            <person name="Pukall R."/>
            <person name="Woyke T."/>
            <person name="Bristow J."/>
            <person name="Eisen J."/>
            <person name="Markowitz V."/>
            <person name="Hugenholtz P."/>
            <person name="Kyrpides N."/>
            <person name="Klenk H."/>
            <person name="Detter J."/>
        </authorList>
    </citation>
    <scope>NUCLEOTIDE SEQUENCE [LARGE SCALE GENOMIC DNA]</scope>
    <source>
        <strain evidence="10">ATCC 700841 / DSM 12885 / JCM 10246 / 7p75a</strain>
    </source>
</reference>
<dbReference type="GO" id="GO:0030677">
    <property type="term" value="C:ribonuclease P complex"/>
    <property type="evidence" value="ECO:0007669"/>
    <property type="project" value="TreeGrafter"/>
</dbReference>
<evidence type="ECO:0000256" key="7">
    <source>
        <dbReference type="NCBIfam" id="TIGR00188"/>
    </source>
</evidence>
<dbReference type="HAMAP" id="MF_00227">
    <property type="entry name" value="RNase_P"/>
    <property type="match status" value="1"/>
</dbReference>
<dbReference type="EMBL" id="CP002344">
    <property type="protein sequence ID" value="ADU52450.1"/>
    <property type="molecule type" value="Genomic_DNA"/>
</dbReference>
<dbReference type="GO" id="GO:0000049">
    <property type="term" value="F:tRNA binding"/>
    <property type="evidence" value="ECO:0007669"/>
    <property type="project" value="UniProtKB-UniRule"/>
</dbReference>
<evidence type="ECO:0000313" key="9">
    <source>
        <dbReference type="EMBL" id="ADU52450.1"/>
    </source>
</evidence>
<dbReference type="KEGG" id="tmr:Tmar_2373"/>
<proteinExistence type="inferred from homology"/>
<keyword evidence="10" id="KW-1185">Reference proteome</keyword>
<dbReference type="GO" id="GO:0001682">
    <property type="term" value="P:tRNA 5'-leader removal"/>
    <property type="evidence" value="ECO:0007669"/>
    <property type="project" value="UniProtKB-UniRule"/>
</dbReference>
<dbReference type="eggNOG" id="COG0594">
    <property type="taxonomic scope" value="Bacteria"/>
</dbReference>
<dbReference type="OrthoDB" id="9810867at2"/>
<accession>E6SLZ2</accession>
<evidence type="ECO:0000256" key="6">
    <source>
        <dbReference type="HAMAP-Rule" id="MF_00227"/>
    </source>
</evidence>
<dbReference type="NCBIfam" id="TIGR00188">
    <property type="entry name" value="rnpA"/>
    <property type="match status" value="1"/>
</dbReference>
<dbReference type="STRING" id="644966.Tmar_2373"/>
<dbReference type="PANTHER" id="PTHR33992:SF1">
    <property type="entry name" value="RIBONUCLEASE P PROTEIN COMPONENT"/>
    <property type="match status" value="1"/>
</dbReference>
<comment type="catalytic activity">
    <reaction evidence="6">
        <text>Endonucleolytic cleavage of RNA, removing 5'-extranucleotides from tRNA precursor.</text>
        <dbReference type="EC" id="3.1.26.5"/>
    </reaction>
</comment>
<dbReference type="GO" id="GO:0042781">
    <property type="term" value="F:3'-tRNA processing endoribonuclease activity"/>
    <property type="evidence" value="ECO:0007669"/>
    <property type="project" value="TreeGrafter"/>
</dbReference>
<keyword evidence="5 6" id="KW-0694">RNA-binding</keyword>
<evidence type="ECO:0000256" key="5">
    <source>
        <dbReference type="ARBA" id="ARBA00022884"/>
    </source>
</evidence>
<keyword evidence="4 6" id="KW-0378">Hydrolase</keyword>
<dbReference type="AlphaFoldDB" id="E6SLZ2"/>
<gene>
    <name evidence="6" type="primary">rnpA</name>
    <name evidence="9" type="ordered locus">Tmar_2373</name>
</gene>
<dbReference type="PANTHER" id="PTHR33992">
    <property type="entry name" value="RIBONUCLEASE P PROTEIN COMPONENT"/>
    <property type="match status" value="1"/>
</dbReference>
<feature type="region of interest" description="Disordered" evidence="8">
    <location>
        <begin position="163"/>
        <end position="191"/>
    </location>
</feature>
<evidence type="ECO:0000256" key="2">
    <source>
        <dbReference type="ARBA" id="ARBA00022722"/>
    </source>
</evidence>
<keyword evidence="2 6" id="KW-0540">Nuclease</keyword>
<keyword evidence="1 6" id="KW-0819">tRNA processing</keyword>
<protein>
    <recommendedName>
        <fullName evidence="6 7">Ribonuclease P protein component</fullName>
        <shortName evidence="6">RNase P protein</shortName>
        <shortName evidence="6">RNaseP protein</shortName>
        <ecNumber evidence="6 7">3.1.26.5</ecNumber>
    </recommendedName>
    <alternativeName>
        <fullName evidence="6">Protein C5</fullName>
    </alternativeName>
</protein>
<keyword evidence="3 6" id="KW-0255">Endonuclease</keyword>
<dbReference type="Gene3D" id="3.30.230.10">
    <property type="match status" value="1"/>
</dbReference>
<dbReference type="SUPFAM" id="SSF54211">
    <property type="entry name" value="Ribosomal protein S5 domain 2-like"/>
    <property type="match status" value="1"/>
</dbReference>
<evidence type="ECO:0000256" key="1">
    <source>
        <dbReference type="ARBA" id="ARBA00022694"/>
    </source>
</evidence>
<dbReference type="GO" id="GO:0004526">
    <property type="term" value="F:ribonuclease P activity"/>
    <property type="evidence" value="ECO:0007669"/>
    <property type="project" value="UniProtKB-UniRule"/>
</dbReference>
<dbReference type="InterPro" id="IPR000100">
    <property type="entry name" value="RNase_P"/>
</dbReference>
<feature type="compositionally biased region" description="Gly residues" evidence="8">
    <location>
        <begin position="175"/>
        <end position="191"/>
    </location>
</feature>
<dbReference type="InterPro" id="IPR014721">
    <property type="entry name" value="Ribsml_uS5_D2-typ_fold_subgr"/>
</dbReference>
<sequence>MSLPRTWRLRRGDDFRQVRRAGRSWANRWVALYAWRPATAAGAGPGEARMVRAASPAGAAGVPGDPAGGPGGPAIRVGRFGPTAAAAVPVTRVGFTVGRRLGKAVRRNRVRRLLAEAYRQLAPRVEPGWWLVVVARDAAAGMDWKTARRALEDVLGKARLLRPPATGGLRDARGNGAGPTGATGGGGEPRC</sequence>
<dbReference type="HOGENOM" id="CLU_1420843_0_0_9"/>
<comment type="subunit">
    <text evidence="6">Consists of a catalytic RNA component (M1 or rnpB) and a protein subunit.</text>
</comment>
<dbReference type="Pfam" id="PF00825">
    <property type="entry name" value="Ribonuclease_P"/>
    <property type="match status" value="1"/>
</dbReference>
<dbReference type="RefSeq" id="WP_013496745.1">
    <property type="nucleotide sequence ID" value="NC_014831.1"/>
</dbReference>